<keyword evidence="1" id="KW-0812">Transmembrane</keyword>
<feature type="transmembrane region" description="Helical" evidence="1">
    <location>
        <begin position="219"/>
        <end position="241"/>
    </location>
</feature>
<evidence type="ECO:0000313" key="4">
    <source>
        <dbReference type="Proteomes" id="UP001234787"/>
    </source>
</evidence>
<dbReference type="InterPro" id="IPR058192">
    <property type="entry name" value="WHD_ROQ1-like"/>
</dbReference>
<dbReference type="Pfam" id="PF23282">
    <property type="entry name" value="WHD_ROQ1"/>
    <property type="match status" value="1"/>
</dbReference>
<evidence type="ECO:0000313" key="3">
    <source>
        <dbReference type="EMBL" id="GLJ56292.1"/>
    </source>
</evidence>
<keyword evidence="4" id="KW-1185">Reference proteome</keyword>
<evidence type="ECO:0000259" key="2">
    <source>
        <dbReference type="Pfam" id="PF23282"/>
    </source>
</evidence>
<protein>
    <recommendedName>
        <fullName evidence="2">Disease resistance protein Roq1-like winged-helix domain-containing protein</fullName>
    </recommendedName>
</protein>
<feature type="domain" description="Disease resistance protein Roq1-like winged-helix" evidence="2">
    <location>
        <begin position="33"/>
        <end position="98"/>
    </location>
</feature>
<accession>A0AAD3NRH4</accession>
<dbReference type="AlphaFoldDB" id="A0AAD3NRH4"/>
<keyword evidence="1" id="KW-0472">Membrane</keyword>
<proteinExistence type="predicted"/>
<organism evidence="3 4">
    <name type="scientific">Cryptomeria japonica</name>
    <name type="common">Japanese cedar</name>
    <name type="synonym">Cupressus japonica</name>
    <dbReference type="NCBI Taxonomy" id="3369"/>
    <lineage>
        <taxon>Eukaryota</taxon>
        <taxon>Viridiplantae</taxon>
        <taxon>Streptophyta</taxon>
        <taxon>Embryophyta</taxon>
        <taxon>Tracheophyta</taxon>
        <taxon>Spermatophyta</taxon>
        <taxon>Pinopsida</taxon>
        <taxon>Pinidae</taxon>
        <taxon>Conifers II</taxon>
        <taxon>Cupressales</taxon>
        <taxon>Cupressaceae</taxon>
        <taxon>Cryptomeria</taxon>
    </lineage>
</organism>
<gene>
    <name evidence="3" type="ORF">SUGI_1215270</name>
</gene>
<reference evidence="3" key="1">
    <citation type="submission" date="2022-12" db="EMBL/GenBank/DDBJ databases">
        <title>Chromosome-Level Genome Assembly of Japanese Cedar (Cryptomeriajaponica D. Don).</title>
        <authorList>
            <person name="Fujino T."/>
            <person name="Yamaguchi K."/>
            <person name="Yokoyama T."/>
            <person name="Hamanaka T."/>
            <person name="Harazono Y."/>
            <person name="Kamada H."/>
            <person name="Kobayashi W."/>
            <person name="Ujino-Ihara T."/>
            <person name="Uchiyama K."/>
            <person name="Matsumoto A."/>
            <person name="Izuno A."/>
            <person name="Tsumura Y."/>
            <person name="Toyoda A."/>
            <person name="Shigenobu S."/>
            <person name="Moriguchi Y."/>
            <person name="Ueno S."/>
            <person name="Kasahara M."/>
        </authorList>
    </citation>
    <scope>NUCLEOTIDE SEQUENCE</scope>
</reference>
<keyword evidence="1" id="KW-1133">Transmembrane helix</keyword>
<evidence type="ECO:0000256" key="1">
    <source>
        <dbReference type="SAM" id="Phobius"/>
    </source>
</evidence>
<name>A0AAD3NRH4_CRYJA</name>
<dbReference type="EMBL" id="BSEH01000017">
    <property type="protein sequence ID" value="GLJ56292.1"/>
    <property type="molecule type" value="Genomic_DNA"/>
</dbReference>
<dbReference type="Proteomes" id="UP001234787">
    <property type="component" value="Unassembled WGS sequence"/>
</dbReference>
<sequence length="248" mass="29088">MSRLIGGSLSQLYSQPKHSQKNLHQLWCFCDAEKEIFVYIACFFIGEEETCPIVFWKSLYMMIDTAVSNLSMKLLIHIEHKGVFGMHNYLRDMGRTVAEEGKRGYPMGACSFKHLSNNINSSCLLLNRGNPQRPQLLYRPTLHYLLMQKSPIEGMSEYILARLSPNFIWFMLDHNPSVSKMIRVITKQRYPDLWVTFWQLKDYPTEGLPLLQYPLNFSLFLLPNIWLQQAMNLLVALFYVYEKENKMV</sequence>
<comment type="caution">
    <text evidence="3">The sequence shown here is derived from an EMBL/GenBank/DDBJ whole genome shotgun (WGS) entry which is preliminary data.</text>
</comment>